<feature type="chain" id="PRO_5034517870" evidence="10">
    <location>
        <begin position="20"/>
        <end position="522"/>
    </location>
</feature>
<dbReference type="PANTHER" id="PTHR12982:SF0">
    <property type="entry name" value="PHOSPHATIDYLINOSITOL N-ACETYLGLUCOSAMINYLTRANSFERASE SUBUNIT C"/>
    <property type="match status" value="1"/>
</dbReference>
<evidence type="ECO:0000256" key="4">
    <source>
        <dbReference type="ARBA" id="ARBA00022502"/>
    </source>
</evidence>
<dbReference type="EMBL" id="JACAZI010000012">
    <property type="protein sequence ID" value="KAF7347819.1"/>
    <property type="molecule type" value="Genomic_DNA"/>
</dbReference>
<evidence type="ECO:0000256" key="8">
    <source>
        <dbReference type="SAM" id="MobiDB-lite"/>
    </source>
</evidence>
<feature type="compositionally biased region" description="Low complexity" evidence="8">
    <location>
        <begin position="195"/>
        <end position="207"/>
    </location>
</feature>
<sequence>MKRSLAWLFLLCAFTSVNAALHKWEAPNFCKCICFGTNYRILPLDIPDNPSQPCLSCTKQWCLNQNLPICAGATLGDTDPDTATGKEGDVEARCFQRDSPRDQLVVTIFLLTVFGLLLGAGIKSRMVKAGFTDTHIPWDAGRRWWDGSSNYQGKKPSSLVVATSLLTSEGGHTVLGSAEGSTVGGTGTRPEDPRAAALRAAEARMQASKARGTPNQGALAAQAGKSSSRREPEPRQEERMVEKRYRLPQPQDKLLNAFGFTPANFRPYTYWPLVFLSCAITQHLATIFIFVSVFVRLKESYLDPHTLVWISVGCFFTGYLSWELFDQTGASHEHRHANRVKAVKSSILIFLALMSLSPVLKTLTAATSSDSIWALSAILFGVNVLLADYSAISRGGGEVHERLTSVLSMNAAISASVVLASRLANDLAVFALILFSVQAFALFPRLRRRLGLWSSALRLAFTVVLFSTSIIVTMSLSRTVTWLYSAVQLGVTFVAPAFLVWAQKFKNEIRGPWDVAVPKVNC</sequence>
<feature type="transmembrane region" description="Helical" evidence="9">
    <location>
        <begin position="372"/>
        <end position="391"/>
    </location>
</feature>
<comment type="subcellular location">
    <subcellularLocation>
        <location evidence="1">Membrane</location>
        <topology evidence="1">Multi-pass membrane protein</topology>
    </subcellularLocation>
</comment>
<comment type="similarity">
    <text evidence="3">Belongs to the PIGC family.</text>
</comment>
<evidence type="ECO:0000256" key="5">
    <source>
        <dbReference type="ARBA" id="ARBA00022692"/>
    </source>
</evidence>
<gene>
    <name evidence="11" type="ORF">MVEN_01539400</name>
</gene>
<evidence type="ECO:0000313" key="11">
    <source>
        <dbReference type="EMBL" id="KAF7347819.1"/>
    </source>
</evidence>
<feature type="transmembrane region" description="Helical" evidence="9">
    <location>
        <begin position="346"/>
        <end position="366"/>
    </location>
</feature>
<feature type="compositionally biased region" description="Basic and acidic residues" evidence="8">
    <location>
        <begin position="228"/>
        <end position="244"/>
    </location>
</feature>
<proteinExistence type="inferred from homology"/>
<accession>A0A8H6XW39</accession>
<feature type="region of interest" description="Disordered" evidence="8">
    <location>
        <begin position="171"/>
        <end position="244"/>
    </location>
</feature>
<dbReference type="GO" id="GO:0006506">
    <property type="term" value="P:GPI anchor biosynthetic process"/>
    <property type="evidence" value="ECO:0007669"/>
    <property type="project" value="UniProtKB-UniPathway"/>
</dbReference>
<feature type="signal peptide" evidence="10">
    <location>
        <begin position="1"/>
        <end position="19"/>
    </location>
</feature>
<feature type="transmembrane region" description="Helical" evidence="9">
    <location>
        <begin position="456"/>
        <end position="476"/>
    </location>
</feature>
<feature type="transmembrane region" description="Helical" evidence="9">
    <location>
        <begin position="427"/>
        <end position="444"/>
    </location>
</feature>
<keyword evidence="4" id="KW-0337">GPI-anchor biosynthesis</keyword>
<feature type="transmembrane region" description="Helical" evidence="9">
    <location>
        <begin position="482"/>
        <end position="502"/>
    </location>
</feature>
<organism evidence="11 12">
    <name type="scientific">Mycena venus</name>
    <dbReference type="NCBI Taxonomy" id="2733690"/>
    <lineage>
        <taxon>Eukaryota</taxon>
        <taxon>Fungi</taxon>
        <taxon>Dikarya</taxon>
        <taxon>Basidiomycota</taxon>
        <taxon>Agaricomycotina</taxon>
        <taxon>Agaricomycetes</taxon>
        <taxon>Agaricomycetidae</taxon>
        <taxon>Agaricales</taxon>
        <taxon>Marasmiineae</taxon>
        <taxon>Mycenaceae</taxon>
        <taxon>Mycena</taxon>
    </lineage>
</organism>
<dbReference type="GO" id="GO:0016757">
    <property type="term" value="F:glycosyltransferase activity"/>
    <property type="evidence" value="ECO:0007669"/>
    <property type="project" value="UniProtKB-KW"/>
</dbReference>
<evidence type="ECO:0000256" key="10">
    <source>
        <dbReference type="SAM" id="SignalP"/>
    </source>
</evidence>
<evidence type="ECO:0000256" key="9">
    <source>
        <dbReference type="SAM" id="Phobius"/>
    </source>
</evidence>
<feature type="transmembrane region" description="Helical" evidence="9">
    <location>
        <begin position="273"/>
        <end position="295"/>
    </location>
</feature>
<keyword evidence="11" id="KW-0808">Transferase</keyword>
<dbReference type="Proteomes" id="UP000620124">
    <property type="component" value="Unassembled WGS sequence"/>
</dbReference>
<dbReference type="PANTHER" id="PTHR12982">
    <property type="entry name" value="PHOSPHATIDYLINOSITOL GLYCAN, CLASS C"/>
    <property type="match status" value="1"/>
</dbReference>
<feature type="transmembrane region" description="Helical" evidence="9">
    <location>
        <begin position="307"/>
        <end position="325"/>
    </location>
</feature>
<evidence type="ECO:0000256" key="6">
    <source>
        <dbReference type="ARBA" id="ARBA00022989"/>
    </source>
</evidence>
<evidence type="ECO:0000256" key="7">
    <source>
        <dbReference type="ARBA" id="ARBA00023136"/>
    </source>
</evidence>
<dbReference type="OrthoDB" id="196709at2759"/>
<comment type="pathway">
    <text evidence="2">Glycolipid biosynthesis; glycosylphosphatidylinositol-anchor biosynthesis.</text>
</comment>
<dbReference type="GO" id="GO:0000506">
    <property type="term" value="C:glycosylphosphatidylinositol-N-acetylglucosaminyltransferase (GPI-GnT) complex"/>
    <property type="evidence" value="ECO:0007669"/>
    <property type="project" value="TreeGrafter"/>
</dbReference>
<keyword evidence="6 9" id="KW-1133">Transmembrane helix</keyword>
<keyword evidence="12" id="KW-1185">Reference proteome</keyword>
<reference evidence="11" key="1">
    <citation type="submission" date="2020-05" db="EMBL/GenBank/DDBJ databases">
        <title>Mycena genomes resolve the evolution of fungal bioluminescence.</title>
        <authorList>
            <person name="Tsai I.J."/>
        </authorList>
    </citation>
    <scope>NUCLEOTIDE SEQUENCE</scope>
    <source>
        <strain evidence="11">CCC161011</strain>
    </source>
</reference>
<evidence type="ECO:0000256" key="1">
    <source>
        <dbReference type="ARBA" id="ARBA00004141"/>
    </source>
</evidence>
<feature type="transmembrane region" description="Helical" evidence="9">
    <location>
        <begin position="104"/>
        <end position="122"/>
    </location>
</feature>
<keyword evidence="10" id="KW-0732">Signal</keyword>
<keyword evidence="5 9" id="KW-0812">Transmembrane</keyword>
<evidence type="ECO:0000256" key="3">
    <source>
        <dbReference type="ARBA" id="ARBA00008321"/>
    </source>
</evidence>
<dbReference type="Pfam" id="PF06432">
    <property type="entry name" value="GPI2"/>
    <property type="match status" value="1"/>
</dbReference>
<dbReference type="InterPro" id="IPR009450">
    <property type="entry name" value="Plno_GlcNAc_GPI2"/>
</dbReference>
<comment type="caution">
    <text evidence="11">The sequence shown here is derived from an EMBL/GenBank/DDBJ whole genome shotgun (WGS) entry which is preliminary data.</text>
</comment>
<keyword evidence="11" id="KW-0328">Glycosyltransferase</keyword>
<evidence type="ECO:0000313" key="12">
    <source>
        <dbReference type="Proteomes" id="UP000620124"/>
    </source>
</evidence>
<keyword evidence="7 9" id="KW-0472">Membrane</keyword>
<dbReference type="AlphaFoldDB" id="A0A8H6XW39"/>
<name>A0A8H6XW39_9AGAR</name>
<protein>
    <submittedName>
        <fullName evidence="11">Phosphatidylinositol N-acetylglucosaminyltransferase</fullName>
    </submittedName>
</protein>
<evidence type="ECO:0000256" key="2">
    <source>
        <dbReference type="ARBA" id="ARBA00004687"/>
    </source>
</evidence>
<feature type="transmembrane region" description="Helical" evidence="9">
    <location>
        <begin position="403"/>
        <end position="421"/>
    </location>
</feature>
<dbReference type="UniPathway" id="UPA00196"/>